<keyword evidence="1" id="KW-0812">Transmembrane</keyword>
<dbReference type="Proteomes" id="UP000306229">
    <property type="component" value="Chromosome"/>
</dbReference>
<protein>
    <submittedName>
        <fullName evidence="2">Uncharacterized protein</fullName>
    </submittedName>
</protein>
<accession>A0A5B7TWJ3</accession>
<evidence type="ECO:0000313" key="3">
    <source>
        <dbReference type="Proteomes" id="UP000306229"/>
    </source>
</evidence>
<feature type="transmembrane region" description="Helical" evidence="1">
    <location>
        <begin position="26"/>
        <end position="43"/>
    </location>
</feature>
<sequence>MNDQIKIVEAEILECRNKLNRKKKRIPLLIFIGIALSFIFPYLPGRRGRRPMMESWKYHYAVLFCAVIIAIVLAISYSMDKTKLEKNLRALKLRKYLIEQKRQTKN</sequence>
<dbReference type="KEGG" id="fbe:FF125_19940"/>
<evidence type="ECO:0000256" key="1">
    <source>
        <dbReference type="SAM" id="Phobius"/>
    </source>
</evidence>
<name>A0A5B7TWJ3_9FLAO</name>
<feature type="transmembrane region" description="Helical" evidence="1">
    <location>
        <begin position="58"/>
        <end position="79"/>
    </location>
</feature>
<keyword evidence="1" id="KW-1133">Transmembrane helix</keyword>
<dbReference type="EMBL" id="CP040749">
    <property type="protein sequence ID" value="QCX40598.1"/>
    <property type="molecule type" value="Genomic_DNA"/>
</dbReference>
<proteinExistence type="predicted"/>
<reference evidence="2 3" key="1">
    <citation type="submission" date="2019-05" db="EMBL/GenBank/DDBJ databases">
        <title>Algicella ahnfeltiae gen. nov., sp. nov., a novel marine bacterium of the family Flavobacteriaceae isolated from a red alga.</title>
        <authorList>
            <person name="Nedashkovskaya O.I."/>
            <person name="Kukhlevskiy A.D."/>
            <person name="Kim S.-G."/>
            <person name="Zhukova N.V."/>
            <person name="Mikhailov V.V."/>
        </authorList>
    </citation>
    <scope>NUCLEOTIDE SEQUENCE [LARGE SCALE GENOMIC DNA]</scope>
    <source>
        <strain evidence="2 3">10Alg115</strain>
    </source>
</reference>
<keyword evidence="3" id="KW-1185">Reference proteome</keyword>
<evidence type="ECO:0000313" key="2">
    <source>
        <dbReference type="EMBL" id="QCX40598.1"/>
    </source>
</evidence>
<keyword evidence="1" id="KW-0472">Membrane</keyword>
<dbReference type="OrthoDB" id="1362405at2"/>
<gene>
    <name evidence="2" type="ORF">FF125_19940</name>
</gene>
<organism evidence="2 3">
    <name type="scientific">Aureibaculum algae</name>
    <dbReference type="NCBI Taxonomy" id="2584122"/>
    <lineage>
        <taxon>Bacteria</taxon>
        <taxon>Pseudomonadati</taxon>
        <taxon>Bacteroidota</taxon>
        <taxon>Flavobacteriia</taxon>
        <taxon>Flavobacteriales</taxon>
        <taxon>Flavobacteriaceae</taxon>
        <taxon>Aureibaculum</taxon>
    </lineage>
</organism>
<dbReference type="AlphaFoldDB" id="A0A5B7TWJ3"/>
<dbReference type="RefSeq" id="WP_138951736.1">
    <property type="nucleotide sequence ID" value="NZ_CP040749.1"/>
</dbReference>